<sequence length="229" mass="25912">MAKLEELIVLKHAESVDRLYKNNWIDFYDNNGQRKMENRSTQIRHFNNIALPLQLPRRSADMDTWLADPPLSTIGIMTAEEVGRRLKCDNFNADNFGGFVYSSPCLCCVQTADCLLRGLGAPNVKIRIEPSIANWRSQHQFVPPTWLTATKESYAAVANIDDSYEPLMKGGEWKCDETLKQLIKRLERIAEFLLKNHVLAAEQKRKATTAVMGSLLSRGSAIVVSELQD</sequence>
<reference evidence="2" key="1">
    <citation type="submission" date="2019-12" db="UniProtKB">
        <authorList>
            <consortium name="WormBaseParasite"/>
        </authorList>
    </citation>
    <scope>IDENTIFICATION</scope>
</reference>
<proteinExistence type="predicted"/>
<evidence type="ECO:0000313" key="2">
    <source>
        <dbReference type="WBParaSite" id="TMUE_1000004837.1"/>
    </source>
</evidence>
<name>A0A5S6QD21_TRIMR</name>
<accession>A0A5S6QD21</accession>
<dbReference type="STRING" id="70415.A0A5S6QD21"/>
<dbReference type="Pfam" id="PF00300">
    <property type="entry name" value="His_Phos_1"/>
    <property type="match status" value="1"/>
</dbReference>
<dbReference type="Gene3D" id="3.40.50.1240">
    <property type="entry name" value="Phosphoglycerate mutase-like"/>
    <property type="match status" value="1"/>
</dbReference>
<dbReference type="InterPro" id="IPR029033">
    <property type="entry name" value="His_PPase_superfam"/>
</dbReference>
<dbReference type="PANTHER" id="PTHR16469">
    <property type="entry name" value="UBIQUITIN-ASSOCIATED AND SH3 DOMAIN-CONTAINING BA-RELATED"/>
    <property type="match status" value="1"/>
</dbReference>
<dbReference type="PANTHER" id="PTHR16469:SF27">
    <property type="entry name" value="UBIQUITIN-ASSOCIATED AND SH3 DOMAIN-CONTAINING BA-RELATED"/>
    <property type="match status" value="1"/>
</dbReference>
<keyword evidence="1" id="KW-1185">Reference proteome</keyword>
<dbReference type="GO" id="GO:0016791">
    <property type="term" value="F:phosphatase activity"/>
    <property type="evidence" value="ECO:0007669"/>
    <property type="project" value="UniProtKB-ARBA"/>
</dbReference>
<dbReference type="InterPro" id="IPR013078">
    <property type="entry name" value="His_Pase_superF_clade-1"/>
</dbReference>
<dbReference type="AlphaFoldDB" id="A0A5S6QD21"/>
<protein>
    <submittedName>
        <fullName evidence="2">Uncharacterized protein</fullName>
    </submittedName>
</protein>
<dbReference type="Proteomes" id="UP000046395">
    <property type="component" value="Unassembled WGS sequence"/>
</dbReference>
<evidence type="ECO:0000313" key="1">
    <source>
        <dbReference type="Proteomes" id="UP000046395"/>
    </source>
</evidence>
<dbReference type="InterPro" id="IPR051710">
    <property type="entry name" value="Phosphatase_SH3-domain"/>
</dbReference>
<dbReference type="SUPFAM" id="SSF53254">
    <property type="entry name" value="Phosphoglycerate mutase-like"/>
    <property type="match status" value="1"/>
</dbReference>
<dbReference type="WBParaSite" id="TMUE_1000004837.1">
    <property type="protein sequence ID" value="TMUE_1000004837.1"/>
    <property type="gene ID" value="WBGene00302548"/>
</dbReference>
<organism evidence="1 2">
    <name type="scientific">Trichuris muris</name>
    <name type="common">Mouse whipworm</name>
    <dbReference type="NCBI Taxonomy" id="70415"/>
    <lineage>
        <taxon>Eukaryota</taxon>
        <taxon>Metazoa</taxon>
        <taxon>Ecdysozoa</taxon>
        <taxon>Nematoda</taxon>
        <taxon>Enoplea</taxon>
        <taxon>Dorylaimia</taxon>
        <taxon>Trichinellida</taxon>
        <taxon>Trichuridae</taxon>
        <taxon>Trichuris</taxon>
    </lineage>
</organism>